<dbReference type="AlphaFoldDB" id="A0A9J6GY43"/>
<reference evidence="3 4" key="1">
    <citation type="journal article" date="2020" name="Cell">
        <title>Large-Scale Comparative Analyses of Tick Genomes Elucidate Their Genetic Diversity and Vector Capacities.</title>
        <authorList>
            <consortium name="Tick Genome and Microbiome Consortium (TIGMIC)"/>
            <person name="Jia N."/>
            <person name="Wang J."/>
            <person name="Shi W."/>
            <person name="Du L."/>
            <person name="Sun Y."/>
            <person name="Zhan W."/>
            <person name="Jiang J.F."/>
            <person name="Wang Q."/>
            <person name="Zhang B."/>
            <person name="Ji P."/>
            <person name="Bell-Sakyi L."/>
            <person name="Cui X.M."/>
            <person name="Yuan T.T."/>
            <person name="Jiang B.G."/>
            <person name="Yang W.F."/>
            <person name="Lam T.T."/>
            <person name="Chang Q.C."/>
            <person name="Ding S.J."/>
            <person name="Wang X.J."/>
            <person name="Zhu J.G."/>
            <person name="Ruan X.D."/>
            <person name="Zhao L."/>
            <person name="Wei J.T."/>
            <person name="Ye R.Z."/>
            <person name="Que T.C."/>
            <person name="Du C.H."/>
            <person name="Zhou Y.H."/>
            <person name="Cheng J.X."/>
            <person name="Dai P.F."/>
            <person name="Guo W.B."/>
            <person name="Han X.H."/>
            <person name="Huang E.J."/>
            <person name="Li L.F."/>
            <person name="Wei W."/>
            <person name="Gao Y.C."/>
            <person name="Liu J.Z."/>
            <person name="Shao H.Z."/>
            <person name="Wang X."/>
            <person name="Wang C.C."/>
            <person name="Yang T.C."/>
            <person name="Huo Q.B."/>
            <person name="Li W."/>
            <person name="Chen H.Y."/>
            <person name="Chen S.E."/>
            <person name="Zhou L.G."/>
            <person name="Ni X.B."/>
            <person name="Tian J.H."/>
            <person name="Sheng Y."/>
            <person name="Liu T."/>
            <person name="Pan Y.S."/>
            <person name="Xia L.Y."/>
            <person name="Li J."/>
            <person name="Zhao F."/>
            <person name="Cao W.C."/>
        </authorList>
    </citation>
    <scope>NUCLEOTIDE SEQUENCE [LARGE SCALE GENOMIC DNA]</scope>
    <source>
        <strain evidence="3">HaeL-2018</strain>
    </source>
</reference>
<dbReference type="Proteomes" id="UP000821853">
    <property type="component" value="Chromosome 8"/>
</dbReference>
<feature type="coiled-coil region" evidence="1">
    <location>
        <begin position="66"/>
        <end position="93"/>
    </location>
</feature>
<evidence type="ECO:0000256" key="1">
    <source>
        <dbReference type="SAM" id="Coils"/>
    </source>
</evidence>
<proteinExistence type="predicted"/>
<name>A0A9J6GY43_HAELO</name>
<comment type="caution">
    <text evidence="3">The sequence shown here is derived from an EMBL/GenBank/DDBJ whole genome shotgun (WGS) entry which is preliminary data.</text>
</comment>
<protein>
    <submittedName>
        <fullName evidence="3">Uncharacterized protein</fullName>
    </submittedName>
</protein>
<gene>
    <name evidence="3" type="ORF">HPB48_013110</name>
</gene>
<accession>A0A9J6GY43</accession>
<keyword evidence="1" id="KW-0175">Coiled coil</keyword>
<evidence type="ECO:0000256" key="2">
    <source>
        <dbReference type="SAM" id="MobiDB-lite"/>
    </source>
</evidence>
<dbReference type="EMBL" id="JABSTR010000010">
    <property type="protein sequence ID" value="KAH9379753.1"/>
    <property type="molecule type" value="Genomic_DNA"/>
</dbReference>
<keyword evidence="4" id="KW-1185">Reference proteome</keyword>
<evidence type="ECO:0000313" key="4">
    <source>
        <dbReference type="Proteomes" id="UP000821853"/>
    </source>
</evidence>
<feature type="region of interest" description="Disordered" evidence="2">
    <location>
        <begin position="147"/>
        <end position="169"/>
    </location>
</feature>
<dbReference type="VEuPathDB" id="VectorBase:HLOH_059735"/>
<organism evidence="3 4">
    <name type="scientific">Haemaphysalis longicornis</name>
    <name type="common">Bush tick</name>
    <dbReference type="NCBI Taxonomy" id="44386"/>
    <lineage>
        <taxon>Eukaryota</taxon>
        <taxon>Metazoa</taxon>
        <taxon>Ecdysozoa</taxon>
        <taxon>Arthropoda</taxon>
        <taxon>Chelicerata</taxon>
        <taxon>Arachnida</taxon>
        <taxon>Acari</taxon>
        <taxon>Parasitiformes</taxon>
        <taxon>Ixodida</taxon>
        <taxon>Ixodoidea</taxon>
        <taxon>Ixodidae</taxon>
        <taxon>Haemaphysalinae</taxon>
        <taxon>Haemaphysalis</taxon>
    </lineage>
</organism>
<sequence>MPTCAELAKRIKVLESAFKEQLETAVKEVKAEAGKTLDDKGLEEHAKLCESVKFLSAQYDSMRVKQDALIAENKALRAHNESLETRLAELEQYSRQNNIEIKGVPTTKGEDCTAFLNIPPRQSIVGLSLAARSVVPHNNAQRIATASSPMGSSKMTLQTGKTWGLSKPA</sequence>
<evidence type="ECO:0000313" key="3">
    <source>
        <dbReference type="EMBL" id="KAH9379753.1"/>
    </source>
</evidence>
<dbReference type="OrthoDB" id="7378959at2759"/>
<feature type="compositionally biased region" description="Polar residues" evidence="2">
    <location>
        <begin position="147"/>
        <end position="161"/>
    </location>
</feature>